<dbReference type="EMBL" id="KZ992467">
    <property type="protein sequence ID" value="RKP10159.1"/>
    <property type="molecule type" value="Genomic_DNA"/>
</dbReference>
<dbReference type="Gene3D" id="3.30.40.10">
    <property type="entry name" value="Zinc/RING finger domain, C3HC4 (zinc finger)"/>
    <property type="match status" value="1"/>
</dbReference>
<keyword evidence="2 4" id="KW-0863">Zinc-finger</keyword>
<name>A0A4V1IX83_9FUNG</name>
<dbReference type="STRING" id="78915.A0A4V1IX83"/>
<dbReference type="PROSITE" id="PS50089">
    <property type="entry name" value="ZF_RING_2"/>
    <property type="match status" value="1"/>
</dbReference>
<sequence length="552" mass="61648">MGLTPETGRDAGAADYLQPISLLATLLGTGMSEEETRELLAIAALVADADGPASWPASGPVSSPSAPLATTSWPIPEHRHSVTAMHDYRSLSVTTTLAPDSDENNPGTPLGHGEQVLLTEIAADETPEASSVPSSPASLEDEALRSHGHQRARHRLQRSFAREMERQFELLYQQYFVRPSSVPERLDPLASRLPLPPRHRPAYQRRADALQTREHIESLTRRVVQSLRNHLRFLRDASRHSPSSAAPEDGGMQDMRWRRHPGGAFAEGPTSRRTAMRAYPRRVASAYISRATELQRPRRMRSRAQRSPALRRIFSTDTVVGADGRRLRYHNTGGNRPSFIRSLSSTAPPTGVRPIGIPTRRWTSAMHDPWTELLFDGDMGYHMMAAHPLLNDDYSDLLARDWNTEEDNGVYTQADMSADEEDTAEQVVIDHGRQFANGLWESLERILAHGEEDQLEFEDLLALSDALGEVRQRGASAHQLESLQKHCLQKNAYGDCSIDGAGELYRCTICLEDYAEKETVCLLPICHHVFHEECVQSWLKLNQACPLCRTVL</sequence>
<accession>A0A4V1IX83</accession>
<gene>
    <name evidence="7" type="ORF">THASP1DRAFT_28062</name>
</gene>
<evidence type="ECO:0000256" key="2">
    <source>
        <dbReference type="ARBA" id="ARBA00022771"/>
    </source>
</evidence>
<evidence type="ECO:0000256" key="5">
    <source>
        <dbReference type="SAM" id="MobiDB-lite"/>
    </source>
</evidence>
<dbReference type="SMART" id="SM00184">
    <property type="entry name" value="RING"/>
    <property type="match status" value="1"/>
</dbReference>
<keyword evidence="8" id="KW-1185">Reference proteome</keyword>
<dbReference type="GO" id="GO:0008270">
    <property type="term" value="F:zinc ion binding"/>
    <property type="evidence" value="ECO:0007669"/>
    <property type="project" value="UniProtKB-KW"/>
</dbReference>
<organism evidence="7 8">
    <name type="scientific">Thamnocephalis sphaerospora</name>
    <dbReference type="NCBI Taxonomy" id="78915"/>
    <lineage>
        <taxon>Eukaryota</taxon>
        <taxon>Fungi</taxon>
        <taxon>Fungi incertae sedis</taxon>
        <taxon>Zoopagomycota</taxon>
        <taxon>Zoopagomycotina</taxon>
        <taxon>Zoopagomycetes</taxon>
        <taxon>Zoopagales</taxon>
        <taxon>Sigmoideomycetaceae</taxon>
        <taxon>Thamnocephalis</taxon>
    </lineage>
</organism>
<dbReference type="InterPro" id="IPR051834">
    <property type="entry name" value="RING_finger_E3_ligase"/>
</dbReference>
<dbReference type="InterPro" id="IPR013083">
    <property type="entry name" value="Znf_RING/FYVE/PHD"/>
</dbReference>
<dbReference type="PANTHER" id="PTHR45931">
    <property type="entry name" value="SI:CH211-59O9.10"/>
    <property type="match status" value="1"/>
</dbReference>
<dbReference type="InterPro" id="IPR001841">
    <property type="entry name" value="Znf_RING"/>
</dbReference>
<evidence type="ECO:0000256" key="1">
    <source>
        <dbReference type="ARBA" id="ARBA00022723"/>
    </source>
</evidence>
<dbReference type="AlphaFoldDB" id="A0A4V1IX83"/>
<dbReference type="Pfam" id="PF13639">
    <property type="entry name" value="zf-RING_2"/>
    <property type="match status" value="1"/>
</dbReference>
<dbReference type="GO" id="GO:0061630">
    <property type="term" value="F:ubiquitin protein ligase activity"/>
    <property type="evidence" value="ECO:0007669"/>
    <property type="project" value="TreeGrafter"/>
</dbReference>
<dbReference type="GO" id="GO:0005634">
    <property type="term" value="C:nucleus"/>
    <property type="evidence" value="ECO:0007669"/>
    <property type="project" value="TreeGrafter"/>
</dbReference>
<dbReference type="GO" id="GO:0006511">
    <property type="term" value="P:ubiquitin-dependent protein catabolic process"/>
    <property type="evidence" value="ECO:0007669"/>
    <property type="project" value="TreeGrafter"/>
</dbReference>
<reference evidence="8" key="1">
    <citation type="journal article" date="2018" name="Nat. Microbiol.">
        <title>Leveraging single-cell genomics to expand the fungal tree of life.</title>
        <authorList>
            <person name="Ahrendt S.R."/>
            <person name="Quandt C.A."/>
            <person name="Ciobanu D."/>
            <person name="Clum A."/>
            <person name="Salamov A."/>
            <person name="Andreopoulos B."/>
            <person name="Cheng J.F."/>
            <person name="Woyke T."/>
            <person name="Pelin A."/>
            <person name="Henrissat B."/>
            <person name="Reynolds N.K."/>
            <person name="Benny G.L."/>
            <person name="Smith M.E."/>
            <person name="James T.Y."/>
            <person name="Grigoriev I.V."/>
        </authorList>
    </citation>
    <scope>NUCLEOTIDE SEQUENCE [LARGE SCALE GENOMIC DNA]</scope>
    <source>
        <strain evidence="8">RSA 1356</strain>
    </source>
</reference>
<dbReference type="CDD" id="cd16461">
    <property type="entry name" value="RING-H2_EL5-like"/>
    <property type="match status" value="1"/>
</dbReference>
<feature type="region of interest" description="Disordered" evidence="5">
    <location>
        <begin position="327"/>
        <end position="356"/>
    </location>
</feature>
<evidence type="ECO:0000256" key="3">
    <source>
        <dbReference type="ARBA" id="ARBA00022833"/>
    </source>
</evidence>
<evidence type="ECO:0000259" key="6">
    <source>
        <dbReference type="PROSITE" id="PS50089"/>
    </source>
</evidence>
<feature type="domain" description="RING-type" evidence="6">
    <location>
        <begin position="507"/>
        <end position="549"/>
    </location>
</feature>
<dbReference type="Proteomes" id="UP000271241">
    <property type="component" value="Unassembled WGS sequence"/>
</dbReference>
<proteinExistence type="predicted"/>
<evidence type="ECO:0000313" key="7">
    <source>
        <dbReference type="EMBL" id="RKP10159.1"/>
    </source>
</evidence>
<dbReference type="OrthoDB" id="8062037at2759"/>
<keyword evidence="3" id="KW-0862">Zinc</keyword>
<evidence type="ECO:0000256" key="4">
    <source>
        <dbReference type="PROSITE-ProRule" id="PRU00175"/>
    </source>
</evidence>
<protein>
    <recommendedName>
        <fullName evidence="6">RING-type domain-containing protein</fullName>
    </recommendedName>
</protein>
<dbReference type="PANTHER" id="PTHR45931:SF3">
    <property type="entry name" value="RING ZINC FINGER-CONTAINING PROTEIN"/>
    <property type="match status" value="1"/>
</dbReference>
<dbReference type="SUPFAM" id="SSF57850">
    <property type="entry name" value="RING/U-box"/>
    <property type="match status" value="1"/>
</dbReference>
<keyword evidence="1" id="KW-0479">Metal-binding</keyword>
<evidence type="ECO:0000313" key="8">
    <source>
        <dbReference type="Proteomes" id="UP000271241"/>
    </source>
</evidence>